<dbReference type="PANTHER" id="PTHR15922:SF2">
    <property type="entry name" value="NBAS SUBUNIT OF NRZ TETHERING COMPLEX"/>
    <property type="match status" value="1"/>
</dbReference>
<dbReference type="PROSITE" id="PS50890">
    <property type="entry name" value="PUA"/>
    <property type="match status" value="1"/>
</dbReference>
<feature type="compositionally biased region" description="Low complexity" evidence="5">
    <location>
        <begin position="209"/>
        <end position="218"/>
    </location>
</feature>
<feature type="region of interest" description="Disordered" evidence="5">
    <location>
        <begin position="1103"/>
        <end position="1124"/>
    </location>
</feature>
<name>A0A5C3PG50_9APHY</name>
<feature type="region of interest" description="Disordered" evidence="5">
    <location>
        <begin position="209"/>
        <end position="237"/>
    </location>
</feature>
<dbReference type="InterPro" id="IPR040598">
    <property type="entry name" value="NIP7_N"/>
</dbReference>
<dbReference type="CDD" id="cd21146">
    <property type="entry name" value="Nip7_N_euk"/>
    <property type="match status" value="1"/>
</dbReference>
<feature type="compositionally biased region" description="Acidic residues" evidence="5">
    <location>
        <begin position="282"/>
        <end position="299"/>
    </location>
</feature>
<dbReference type="Pfam" id="PF08314">
    <property type="entry name" value="Sec39"/>
    <property type="match status" value="1"/>
</dbReference>
<evidence type="ECO:0000313" key="8">
    <source>
        <dbReference type="Proteomes" id="UP000308197"/>
    </source>
</evidence>
<dbReference type="GO" id="GO:0003723">
    <property type="term" value="F:RNA binding"/>
    <property type="evidence" value="ECO:0007669"/>
    <property type="project" value="InterPro"/>
</dbReference>
<dbReference type="Pfam" id="PF03657">
    <property type="entry name" value="UPF0113"/>
    <property type="match status" value="1"/>
</dbReference>
<evidence type="ECO:0000256" key="4">
    <source>
        <dbReference type="ARBA" id="ARBA00022927"/>
    </source>
</evidence>
<dbReference type="Gene3D" id="2.30.130.10">
    <property type="entry name" value="PUA domain"/>
    <property type="match status" value="1"/>
</dbReference>
<dbReference type="Gene3D" id="3.10.450.220">
    <property type="match status" value="1"/>
</dbReference>
<organism evidence="7 8">
    <name type="scientific">Polyporus arcularius HHB13444</name>
    <dbReference type="NCBI Taxonomy" id="1314778"/>
    <lineage>
        <taxon>Eukaryota</taxon>
        <taxon>Fungi</taxon>
        <taxon>Dikarya</taxon>
        <taxon>Basidiomycota</taxon>
        <taxon>Agaricomycotina</taxon>
        <taxon>Agaricomycetes</taxon>
        <taxon>Polyporales</taxon>
        <taxon>Polyporaceae</taxon>
        <taxon>Polyporus</taxon>
    </lineage>
</organism>
<dbReference type="PANTHER" id="PTHR15922">
    <property type="entry name" value="NEUROBLASTOMA-AMPLIFIED SEQUENCE"/>
    <property type="match status" value="1"/>
</dbReference>
<accession>A0A5C3PG50</accession>
<dbReference type="Pfam" id="PF17833">
    <property type="entry name" value="pre-PUA_NIP7"/>
    <property type="match status" value="1"/>
</dbReference>
<dbReference type="SMART" id="SM00359">
    <property type="entry name" value="PUA"/>
    <property type="match status" value="1"/>
</dbReference>
<dbReference type="CDD" id="cd21151">
    <property type="entry name" value="PUA_Nip7-like"/>
    <property type="match status" value="1"/>
</dbReference>
<dbReference type="EMBL" id="ML211130">
    <property type="protein sequence ID" value="TFK87997.1"/>
    <property type="molecule type" value="Genomic_DNA"/>
</dbReference>
<keyword evidence="8" id="KW-1185">Reference proteome</keyword>
<dbReference type="InParanoid" id="A0A5C3PG50"/>
<evidence type="ECO:0000313" key="7">
    <source>
        <dbReference type="EMBL" id="TFK87997.1"/>
    </source>
</evidence>
<dbReference type="GO" id="GO:0015031">
    <property type="term" value="P:protein transport"/>
    <property type="evidence" value="ECO:0007669"/>
    <property type="project" value="UniProtKB-KW"/>
</dbReference>
<evidence type="ECO:0000256" key="5">
    <source>
        <dbReference type="SAM" id="MobiDB-lite"/>
    </source>
</evidence>
<feature type="region of interest" description="Disordered" evidence="5">
    <location>
        <begin position="282"/>
        <end position="314"/>
    </location>
</feature>
<dbReference type="InterPro" id="IPR002478">
    <property type="entry name" value="PUA"/>
</dbReference>
<dbReference type="GO" id="GO:0000149">
    <property type="term" value="F:SNARE binding"/>
    <property type="evidence" value="ECO:0007669"/>
    <property type="project" value="TreeGrafter"/>
</dbReference>
<feature type="region of interest" description="Disordered" evidence="5">
    <location>
        <begin position="383"/>
        <end position="402"/>
    </location>
</feature>
<dbReference type="SUPFAM" id="SSF88802">
    <property type="entry name" value="Pre-PUA domain"/>
    <property type="match status" value="1"/>
</dbReference>
<dbReference type="STRING" id="1314778.A0A5C3PG50"/>
<dbReference type="InterPro" id="IPR036974">
    <property type="entry name" value="PUA_sf"/>
</dbReference>
<evidence type="ECO:0000259" key="6">
    <source>
        <dbReference type="SMART" id="SM00359"/>
    </source>
</evidence>
<dbReference type="GO" id="GO:0070939">
    <property type="term" value="C:Dsl1/NZR complex"/>
    <property type="evidence" value="ECO:0007669"/>
    <property type="project" value="TreeGrafter"/>
</dbReference>
<dbReference type="FunFam" id="2.30.130.10:FF:000002">
    <property type="entry name" value="60S ribosome subunit biogenesis protein NIP7 homolog"/>
    <property type="match status" value="1"/>
</dbReference>
<dbReference type="InterPro" id="IPR005155">
    <property type="entry name" value="UPF0113_PUA"/>
</dbReference>
<feature type="compositionally biased region" description="Low complexity" evidence="5">
    <location>
        <begin position="1114"/>
        <end position="1123"/>
    </location>
</feature>
<sequence>MRLAISVARPNLVSLGTCFGKFTKGGKFKLHITALDYLAQYAKYKVWIKPNGEMPFLYGNHVLKAHLGRITEDTPEHQGVVVFSMNDIPLGFGVTARSTVDTRKLDPTAIIVFHQAYRTVHVCTCLRLSSMSTATTAFAPDPSAQWTALSDDDVSLDYVETLLKPISDDLWVSAACVDRILDDAIVQQALLDLGVERTSAAAQRARVSAARVVSPASQDDGEGEEEEEEEDGSERTRHVSLVSYFSDEPVDSQLCRIRAVLLQRLNILNTWVEICRDAPVEDESEQDAVDAEWEDDPWADDSAPPAPPATKPGKAPVPLSAFLTMRLEETACLLASQEHFAALRILLQRHGAVLWPVRFTILDSIPEYALASDYRDLLPACDTSSGSELRPQPDPWREKPDFTESPTCIRALEECGVALPLSPADRPPVDLPSTPEPLTASELSKWYLRRIDHVLSSTGMVDAALVLVQHAASQGVPGLDEVGEDLSLIARLVYDAPQGDESAAEDWSLERWRSMAPADVIRAYLAHSTEETVASDIRKLVMPYLFVLELRAERAGHPDPSLPTRLLYDYILSAPLDIVAAIFEASKPTMSPGHRIIKDDEDMARLALACLYGSESLDEWPTMSRIFECLPAWESPEDEDEADETDTTIASLGDFVTPSTSRARATPSDLLLFFKPLPMTSLSKALDVLDVHLESGEILARWSVAAPLRWFLQSNSNISEQRSRANRMARRANAADDKLDTQEDWEWLLEDMLKLAGTGEPGSRSAFCLLSRDDIIRIFFSGLLSTGNFDIAKKLLHSPSLQGSLDHQVIEDICLTCSQEFYDNATSGNYHFGDMKLAYDCLDVPAPSDRIIQEKEFIEATSRLCSFNLMSRPGIPISPIEIRLTKDRLSLVSRVLSSNNDAYKHTEVILDLVHKLGFRGDIVAEVKTLAMLAETALQMEDFTRAYETSETMVNTVLLLRSSNPLGSEDPSIQEASEVCWVTCFQLGRHPEFPDVQKKLVLLGRALEFCPAEKLPDVLSSWRVLEEEDIAERREALASRKHGTRRVRAPRGRVTGVDAVASSLASRLQNMQMHIPASPNFANEAFHRVAANIPFSLAGRGRTYLSEGSDRSRSGSRTRGADGAHVVSEQASRVLQKGIGWLLGADDE</sequence>
<evidence type="ECO:0000256" key="2">
    <source>
        <dbReference type="ARBA" id="ARBA00022448"/>
    </source>
</evidence>
<evidence type="ECO:0000256" key="1">
    <source>
        <dbReference type="ARBA" id="ARBA00004240"/>
    </source>
</evidence>
<protein>
    <recommendedName>
        <fullName evidence="6">PUA domain-containing protein</fullName>
    </recommendedName>
</protein>
<keyword evidence="2" id="KW-0813">Transport</keyword>
<dbReference type="InterPro" id="IPR055359">
    <property type="entry name" value="Nip7_N_euk"/>
</dbReference>
<proteinExistence type="predicted"/>
<comment type="subcellular location">
    <subcellularLocation>
        <location evidence="1">Endoplasmic reticulum</location>
    </subcellularLocation>
</comment>
<dbReference type="InterPro" id="IPR013244">
    <property type="entry name" value="Sec39_domain"/>
</dbReference>
<dbReference type="Proteomes" id="UP000308197">
    <property type="component" value="Unassembled WGS sequence"/>
</dbReference>
<dbReference type="SUPFAM" id="SSF88697">
    <property type="entry name" value="PUA domain-like"/>
    <property type="match status" value="1"/>
</dbReference>
<dbReference type="AlphaFoldDB" id="A0A5C3PG50"/>
<dbReference type="GO" id="GO:0006890">
    <property type="term" value="P:retrograde vesicle-mediated transport, Golgi to endoplasmic reticulum"/>
    <property type="evidence" value="ECO:0007669"/>
    <property type="project" value="InterPro"/>
</dbReference>
<keyword evidence="4" id="KW-0653">Protein transport</keyword>
<reference evidence="7 8" key="1">
    <citation type="journal article" date="2019" name="Nat. Ecol. Evol.">
        <title>Megaphylogeny resolves global patterns of mushroom evolution.</title>
        <authorList>
            <person name="Varga T."/>
            <person name="Krizsan K."/>
            <person name="Foldi C."/>
            <person name="Dima B."/>
            <person name="Sanchez-Garcia M."/>
            <person name="Sanchez-Ramirez S."/>
            <person name="Szollosi G.J."/>
            <person name="Szarkandi J.G."/>
            <person name="Papp V."/>
            <person name="Albert L."/>
            <person name="Andreopoulos W."/>
            <person name="Angelini C."/>
            <person name="Antonin V."/>
            <person name="Barry K.W."/>
            <person name="Bougher N.L."/>
            <person name="Buchanan P."/>
            <person name="Buyck B."/>
            <person name="Bense V."/>
            <person name="Catcheside P."/>
            <person name="Chovatia M."/>
            <person name="Cooper J."/>
            <person name="Damon W."/>
            <person name="Desjardin D."/>
            <person name="Finy P."/>
            <person name="Geml J."/>
            <person name="Haridas S."/>
            <person name="Hughes K."/>
            <person name="Justo A."/>
            <person name="Karasinski D."/>
            <person name="Kautmanova I."/>
            <person name="Kiss B."/>
            <person name="Kocsube S."/>
            <person name="Kotiranta H."/>
            <person name="LaButti K.M."/>
            <person name="Lechner B.E."/>
            <person name="Liimatainen K."/>
            <person name="Lipzen A."/>
            <person name="Lukacs Z."/>
            <person name="Mihaltcheva S."/>
            <person name="Morgado L.N."/>
            <person name="Niskanen T."/>
            <person name="Noordeloos M.E."/>
            <person name="Ohm R.A."/>
            <person name="Ortiz-Santana B."/>
            <person name="Ovrebo C."/>
            <person name="Racz N."/>
            <person name="Riley R."/>
            <person name="Savchenko A."/>
            <person name="Shiryaev A."/>
            <person name="Soop K."/>
            <person name="Spirin V."/>
            <person name="Szebenyi C."/>
            <person name="Tomsovsky M."/>
            <person name="Tulloss R.E."/>
            <person name="Uehling J."/>
            <person name="Grigoriev I.V."/>
            <person name="Vagvolgyi C."/>
            <person name="Papp T."/>
            <person name="Martin F.M."/>
            <person name="Miettinen O."/>
            <person name="Hibbett D.S."/>
            <person name="Nagy L.G."/>
        </authorList>
    </citation>
    <scope>NUCLEOTIDE SEQUENCE [LARGE SCALE GENOMIC DNA]</scope>
    <source>
        <strain evidence="7 8">HHB13444</strain>
    </source>
</reference>
<feature type="domain" description="PUA" evidence="6">
    <location>
        <begin position="44"/>
        <end position="120"/>
    </location>
</feature>
<dbReference type="InterPro" id="IPR015947">
    <property type="entry name" value="PUA-like_sf"/>
</dbReference>
<evidence type="ECO:0000256" key="3">
    <source>
        <dbReference type="ARBA" id="ARBA00022824"/>
    </source>
</evidence>
<feature type="compositionally biased region" description="Acidic residues" evidence="5">
    <location>
        <begin position="219"/>
        <end position="232"/>
    </location>
</feature>
<keyword evidence="3" id="KW-0256">Endoplasmic reticulum</keyword>
<gene>
    <name evidence="7" type="ORF">K466DRAFT_615111</name>
</gene>